<evidence type="ECO:0000256" key="1">
    <source>
        <dbReference type="SAM" id="MobiDB-lite"/>
    </source>
</evidence>
<dbReference type="EMBL" id="JAPCWZ010000009">
    <property type="protein sequence ID" value="KAK8851801.1"/>
    <property type="molecule type" value="Genomic_DNA"/>
</dbReference>
<sequence>MSPNTANTSNESASDHLGPRSAPTSNEPAPRTPRRYCLAPRDNDWVVNTIASPSLINGIVRVKTTWGNDAVWRDSVRNYDLSKFATDNLGSFELAYINGRSKIEGKSVLQVGFCDSLVEVKDLGEHWLNRARKLVIKKWGKRRGEKIWRRQLRYKRQFEGNM</sequence>
<reference evidence="2 3" key="1">
    <citation type="journal article" date="2024" name="IMA Fungus">
        <title>Apiospora arundinis, a panoply of carbohydrate-active enzymes and secondary metabolites.</title>
        <authorList>
            <person name="Sorensen T."/>
            <person name="Petersen C."/>
            <person name="Muurmann A.T."/>
            <person name="Christiansen J.V."/>
            <person name="Brundto M.L."/>
            <person name="Overgaard C.K."/>
            <person name="Boysen A.T."/>
            <person name="Wollenberg R.D."/>
            <person name="Larsen T.O."/>
            <person name="Sorensen J.L."/>
            <person name="Nielsen K.L."/>
            <person name="Sondergaard T.E."/>
        </authorList>
    </citation>
    <scope>NUCLEOTIDE SEQUENCE [LARGE SCALE GENOMIC DNA]</scope>
    <source>
        <strain evidence="2 3">AAU 773</strain>
    </source>
</reference>
<accession>A0ABR2HRX4</accession>
<protein>
    <submittedName>
        <fullName evidence="2">Uncharacterized protein</fullName>
    </submittedName>
</protein>
<evidence type="ECO:0000313" key="2">
    <source>
        <dbReference type="EMBL" id="KAK8851801.1"/>
    </source>
</evidence>
<evidence type="ECO:0000313" key="3">
    <source>
        <dbReference type="Proteomes" id="UP001390339"/>
    </source>
</evidence>
<feature type="region of interest" description="Disordered" evidence="1">
    <location>
        <begin position="1"/>
        <end position="35"/>
    </location>
</feature>
<feature type="compositionally biased region" description="Polar residues" evidence="1">
    <location>
        <begin position="1"/>
        <end position="12"/>
    </location>
</feature>
<dbReference type="Proteomes" id="UP001390339">
    <property type="component" value="Unassembled WGS sequence"/>
</dbReference>
<gene>
    <name evidence="2" type="ORF">PGQ11_014280</name>
</gene>
<comment type="caution">
    <text evidence="2">The sequence shown here is derived from an EMBL/GenBank/DDBJ whole genome shotgun (WGS) entry which is preliminary data.</text>
</comment>
<organism evidence="2 3">
    <name type="scientific">Apiospora arundinis</name>
    <dbReference type="NCBI Taxonomy" id="335852"/>
    <lineage>
        <taxon>Eukaryota</taxon>
        <taxon>Fungi</taxon>
        <taxon>Dikarya</taxon>
        <taxon>Ascomycota</taxon>
        <taxon>Pezizomycotina</taxon>
        <taxon>Sordariomycetes</taxon>
        <taxon>Xylariomycetidae</taxon>
        <taxon>Amphisphaeriales</taxon>
        <taxon>Apiosporaceae</taxon>
        <taxon>Apiospora</taxon>
    </lineage>
</organism>
<proteinExistence type="predicted"/>
<keyword evidence="3" id="KW-1185">Reference proteome</keyword>
<name>A0ABR2HRX4_9PEZI</name>